<dbReference type="EMBL" id="CAXAMN010001002">
    <property type="protein sequence ID" value="CAK8991861.1"/>
    <property type="molecule type" value="Genomic_DNA"/>
</dbReference>
<dbReference type="Gene3D" id="3.30.1370.10">
    <property type="entry name" value="K Homology domain, type 1"/>
    <property type="match status" value="2"/>
</dbReference>
<dbReference type="InterPro" id="IPR004087">
    <property type="entry name" value="KH_dom"/>
</dbReference>
<dbReference type="Proteomes" id="UP001642484">
    <property type="component" value="Unassembled WGS sequence"/>
</dbReference>
<keyword evidence="1" id="KW-0677">Repeat</keyword>
<evidence type="ECO:0000313" key="5">
    <source>
        <dbReference type="Proteomes" id="UP001642484"/>
    </source>
</evidence>
<name>A0ABP0HNQ4_9DINO</name>
<dbReference type="PROSITE" id="PS50084">
    <property type="entry name" value="KH_TYPE_1"/>
    <property type="match status" value="2"/>
</dbReference>
<sequence length="213" mass="22932">MVDPAVQVPCCCLVPSDAAGLIIGRGGATVRQICEESKAQVNVSGDRDTPKALSDRIVTIQGTHEQMETALREVIRLVHRSQELDGAEEGIFVTVVPCGAVEHVVGPGGEHIRELVETIGAEVNISRHNIAGTELQPVSVAGTPSQMLQATMKVLSLVQELADQGGLTIDSYSWPRRLPASATPSQAVSRTVRGWNEWSEDRLQMSKLTDCTR</sequence>
<organism evidence="4 5">
    <name type="scientific">Durusdinium trenchii</name>
    <dbReference type="NCBI Taxonomy" id="1381693"/>
    <lineage>
        <taxon>Eukaryota</taxon>
        <taxon>Sar</taxon>
        <taxon>Alveolata</taxon>
        <taxon>Dinophyceae</taxon>
        <taxon>Suessiales</taxon>
        <taxon>Symbiodiniaceae</taxon>
        <taxon>Durusdinium</taxon>
    </lineage>
</organism>
<keyword evidence="2" id="KW-0694">RNA-binding</keyword>
<evidence type="ECO:0000256" key="1">
    <source>
        <dbReference type="ARBA" id="ARBA00022737"/>
    </source>
</evidence>
<reference evidence="4 5" key="1">
    <citation type="submission" date="2024-02" db="EMBL/GenBank/DDBJ databases">
        <authorList>
            <person name="Chen Y."/>
            <person name="Shah S."/>
            <person name="Dougan E. K."/>
            <person name="Thang M."/>
            <person name="Chan C."/>
        </authorList>
    </citation>
    <scope>NUCLEOTIDE SEQUENCE [LARGE SCALE GENOMIC DNA]</scope>
</reference>
<feature type="domain" description="K Homology" evidence="3">
    <location>
        <begin position="89"/>
        <end position="159"/>
    </location>
</feature>
<evidence type="ECO:0000256" key="2">
    <source>
        <dbReference type="PROSITE-ProRule" id="PRU00117"/>
    </source>
</evidence>
<dbReference type="InterPro" id="IPR036612">
    <property type="entry name" value="KH_dom_type_1_sf"/>
</dbReference>
<proteinExistence type="predicted"/>
<dbReference type="Pfam" id="PF00013">
    <property type="entry name" value="KH_1"/>
    <property type="match status" value="2"/>
</dbReference>
<dbReference type="SUPFAM" id="SSF54791">
    <property type="entry name" value="Eukaryotic type KH-domain (KH-domain type I)"/>
    <property type="match status" value="2"/>
</dbReference>
<feature type="domain" description="K Homology" evidence="3">
    <location>
        <begin position="6"/>
        <end position="79"/>
    </location>
</feature>
<protein>
    <recommendedName>
        <fullName evidence="3">K Homology domain-containing protein</fullName>
    </recommendedName>
</protein>
<evidence type="ECO:0000313" key="4">
    <source>
        <dbReference type="EMBL" id="CAK8991861.1"/>
    </source>
</evidence>
<evidence type="ECO:0000259" key="3">
    <source>
        <dbReference type="SMART" id="SM00322"/>
    </source>
</evidence>
<accession>A0ABP0HNQ4</accession>
<dbReference type="PANTHER" id="PTHR10288">
    <property type="entry name" value="KH DOMAIN CONTAINING RNA BINDING PROTEIN"/>
    <property type="match status" value="1"/>
</dbReference>
<dbReference type="InterPro" id="IPR004088">
    <property type="entry name" value="KH_dom_type_1"/>
</dbReference>
<gene>
    <name evidence="4" type="ORF">CCMP2556_LOCUS2629</name>
</gene>
<dbReference type="SMART" id="SM00322">
    <property type="entry name" value="KH"/>
    <property type="match status" value="2"/>
</dbReference>
<keyword evidence="5" id="KW-1185">Reference proteome</keyword>
<comment type="caution">
    <text evidence="4">The sequence shown here is derived from an EMBL/GenBank/DDBJ whole genome shotgun (WGS) entry which is preliminary data.</text>
</comment>
<dbReference type="CDD" id="cd00105">
    <property type="entry name" value="KH-I"/>
    <property type="match status" value="1"/>
</dbReference>